<organism evidence="2 3">
    <name type="scientific">Candidatus Iainarchaeum sp</name>
    <dbReference type="NCBI Taxonomy" id="3101447"/>
    <lineage>
        <taxon>Archaea</taxon>
        <taxon>Candidatus Iainarchaeota</taxon>
        <taxon>Candidatus Iainarchaeia</taxon>
        <taxon>Candidatus Iainarchaeales</taxon>
        <taxon>Candidatus Iainarchaeaceae</taxon>
        <taxon>Candidatus Iainarchaeum</taxon>
    </lineage>
</organism>
<keyword evidence="2" id="KW-0813">Transport</keyword>
<feature type="transmembrane region" description="Helical" evidence="1">
    <location>
        <begin position="78"/>
        <end position="100"/>
    </location>
</feature>
<dbReference type="Proteomes" id="UP000577419">
    <property type="component" value="Unassembled WGS sequence"/>
</dbReference>
<evidence type="ECO:0000313" key="2">
    <source>
        <dbReference type="EMBL" id="HIH07976.1"/>
    </source>
</evidence>
<dbReference type="EMBL" id="DUFG01000008">
    <property type="protein sequence ID" value="HIH07976.1"/>
    <property type="molecule type" value="Genomic_DNA"/>
</dbReference>
<evidence type="ECO:0000256" key="1">
    <source>
        <dbReference type="SAM" id="Phobius"/>
    </source>
</evidence>
<keyword evidence="2" id="KW-0407">Ion channel</keyword>
<dbReference type="AlphaFoldDB" id="A0A7J4IYE3"/>
<evidence type="ECO:0000313" key="3">
    <source>
        <dbReference type="Proteomes" id="UP000577419"/>
    </source>
</evidence>
<keyword evidence="2" id="KW-0406">Ion transport</keyword>
<gene>
    <name evidence="2" type="ORF">HA237_01250</name>
</gene>
<keyword evidence="1" id="KW-1133">Transmembrane helix</keyword>
<dbReference type="SUPFAM" id="SSF81324">
    <property type="entry name" value="Voltage-gated potassium channels"/>
    <property type="match status" value="1"/>
</dbReference>
<dbReference type="GO" id="GO:0034220">
    <property type="term" value="P:monoatomic ion transmembrane transport"/>
    <property type="evidence" value="ECO:0007669"/>
    <property type="project" value="UniProtKB-KW"/>
</dbReference>
<protein>
    <submittedName>
        <fullName evidence="2">Two pore domain potassium channel family protein</fullName>
    </submittedName>
</protein>
<name>A0A7J4IYE3_9ARCH</name>
<keyword evidence="1" id="KW-0472">Membrane</keyword>
<accession>A0A7J4IYE3</accession>
<comment type="caution">
    <text evidence="2">The sequence shown here is derived from an EMBL/GenBank/DDBJ whole genome shotgun (WGS) entry which is preliminary data.</text>
</comment>
<feature type="transmembrane region" description="Helical" evidence="1">
    <location>
        <begin position="12"/>
        <end position="32"/>
    </location>
</feature>
<sequence length="290" mass="33371">MRWEYMVTFSVNQFLTLLFISYLSFSLLFFGISSISPENGVINETGTAISLGESFYFSLCTITRSCIGDYSVNRFSKLLITFEVLAGLVLFGMFLSKLVGAKSSKMTEKMYEGQYRQKLREYRNSWAEQRAGFIKLSKKALEPGNILEVKKEIAQHIKNKTSENYLKIISSKMSACSLFLYHNYMVSFLDKKFDEEVLSALLHSLKITLLQISKGIKRFERSSQPWLNYYSKENLNNITAYSQTITKLIEKRLSEPKPENAVKDIELIRTECEKISRRISAEKSISTKVS</sequence>
<proteinExistence type="predicted"/>
<keyword evidence="1" id="KW-0812">Transmembrane</keyword>
<reference evidence="3" key="1">
    <citation type="journal article" date="2020" name="bioRxiv">
        <title>A rank-normalized archaeal taxonomy based on genome phylogeny resolves widespread incomplete and uneven classifications.</title>
        <authorList>
            <person name="Rinke C."/>
            <person name="Chuvochina M."/>
            <person name="Mussig A.J."/>
            <person name="Chaumeil P.-A."/>
            <person name="Waite D.W."/>
            <person name="Whitman W.B."/>
            <person name="Parks D.H."/>
            <person name="Hugenholtz P."/>
        </authorList>
    </citation>
    <scope>NUCLEOTIDE SEQUENCE [LARGE SCALE GENOMIC DNA]</scope>
</reference>
<dbReference type="Gene3D" id="1.10.287.70">
    <property type="match status" value="1"/>
</dbReference>